<keyword evidence="1" id="KW-0175">Coiled coil</keyword>
<dbReference type="InParanoid" id="A0A3N4KU96"/>
<dbReference type="OrthoDB" id="5386862at2759"/>
<dbReference type="Proteomes" id="UP000277580">
    <property type="component" value="Unassembled WGS sequence"/>
</dbReference>
<protein>
    <submittedName>
        <fullName evidence="3">Uncharacterized protein</fullName>
    </submittedName>
</protein>
<reference evidence="3 4" key="1">
    <citation type="journal article" date="2018" name="Nat. Ecol. Evol.">
        <title>Pezizomycetes genomes reveal the molecular basis of ectomycorrhizal truffle lifestyle.</title>
        <authorList>
            <person name="Murat C."/>
            <person name="Payen T."/>
            <person name="Noel B."/>
            <person name="Kuo A."/>
            <person name="Morin E."/>
            <person name="Chen J."/>
            <person name="Kohler A."/>
            <person name="Krizsan K."/>
            <person name="Balestrini R."/>
            <person name="Da Silva C."/>
            <person name="Montanini B."/>
            <person name="Hainaut M."/>
            <person name="Levati E."/>
            <person name="Barry K.W."/>
            <person name="Belfiori B."/>
            <person name="Cichocki N."/>
            <person name="Clum A."/>
            <person name="Dockter R.B."/>
            <person name="Fauchery L."/>
            <person name="Guy J."/>
            <person name="Iotti M."/>
            <person name="Le Tacon F."/>
            <person name="Lindquist E.A."/>
            <person name="Lipzen A."/>
            <person name="Malagnac F."/>
            <person name="Mello A."/>
            <person name="Molinier V."/>
            <person name="Miyauchi S."/>
            <person name="Poulain J."/>
            <person name="Riccioni C."/>
            <person name="Rubini A."/>
            <person name="Sitrit Y."/>
            <person name="Splivallo R."/>
            <person name="Traeger S."/>
            <person name="Wang M."/>
            <person name="Zifcakova L."/>
            <person name="Wipf D."/>
            <person name="Zambonelli A."/>
            <person name="Paolocci F."/>
            <person name="Nowrousian M."/>
            <person name="Ottonello S."/>
            <person name="Baldrian P."/>
            <person name="Spatafora J.W."/>
            <person name="Henrissat B."/>
            <person name="Nagy L.G."/>
            <person name="Aury J.M."/>
            <person name="Wincker P."/>
            <person name="Grigoriev I.V."/>
            <person name="Bonfante P."/>
            <person name="Martin F.M."/>
        </authorList>
    </citation>
    <scope>NUCLEOTIDE SEQUENCE [LARGE SCALE GENOMIC DNA]</scope>
    <source>
        <strain evidence="3 4">CCBAS932</strain>
    </source>
</reference>
<evidence type="ECO:0000256" key="2">
    <source>
        <dbReference type="SAM" id="MobiDB-lite"/>
    </source>
</evidence>
<evidence type="ECO:0000313" key="4">
    <source>
        <dbReference type="Proteomes" id="UP000277580"/>
    </source>
</evidence>
<dbReference type="AlphaFoldDB" id="A0A3N4KU96"/>
<proteinExistence type="predicted"/>
<accession>A0A3N4KU96</accession>
<evidence type="ECO:0000313" key="3">
    <source>
        <dbReference type="EMBL" id="RPB14080.1"/>
    </source>
</evidence>
<keyword evidence="4" id="KW-1185">Reference proteome</keyword>
<name>A0A3N4KU96_9PEZI</name>
<feature type="coiled-coil region" evidence="1">
    <location>
        <begin position="185"/>
        <end position="229"/>
    </location>
</feature>
<feature type="compositionally biased region" description="Basic and acidic residues" evidence="2">
    <location>
        <begin position="73"/>
        <end position="87"/>
    </location>
</feature>
<feature type="region of interest" description="Disordered" evidence="2">
    <location>
        <begin position="13"/>
        <end position="91"/>
    </location>
</feature>
<dbReference type="EMBL" id="ML119119">
    <property type="protein sequence ID" value="RPB14080.1"/>
    <property type="molecule type" value="Genomic_DNA"/>
</dbReference>
<sequence length="541" mass="61771">MQSLTGRFDLASWIGVSGGSSSRPPKKSNNDRGPSSASAWGVYDKGRPNLPDGNQDSSSDKIEVDKSSYLSHSWEDKSKIPSNDHEQQTISSAPVQEFQGQLQTYNNFGIPKKDTSKRPNEAPYMHDTRQEYPDIHIKGAGARVERSQRTPHDKRCTDSNIRYSNKRLEDDIRQRVEAQLEKKHREKCEAMLRKINQDQKSLEKNKIQLRELENAYKNSLVTLEESRSAFAKKEQETQDVISKLKSNINDLTVSVSRTVNANGITTRDDDYFEAEFASLKNSIHQWARQSFRQIDAITYDQLPTRLSNLLGVSIPGFKITHDSRIGSTEFEAIMVYTMLFDTVFEPRFLLPWESMAPSLKELYNPEQSGGYQRPDMMGTLQHYLGGTDLKKRELFAQTIGMLFAHHDYEEFLDSNIQTAQRILLELSNSLLSLEGAKLDKSIKRLASIISKATQLHKETFQQVSPFVLYGIKPGEPYDPSFMEELNLPDTDETNARYHVQTVLFPPVYRVGFNAAGNLDWDHRVLIRKGVVKCFLEQIQSM</sequence>
<evidence type="ECO:0000256" key="1">
    <source>
        <dbReference type="SAM" id="Coils"/>
    </source>
</evidence>
<organism evidence="3 4">
    <name type="scientific">Morchella conica CCBAS932</name>
    <dbReference type="NCBI Taxonomy" id="1392247"/>
    <lineage>
        <taxon>Eukaryota</taxon>
        <taxon>Fungi</taxon>
        <taxon>Dikarya</taxon>
        <taxon>Ascomycota</taxon>
        <taxon>Pezizomycotina</taxon>
        <taxon>Pezizomycetes</taxon>
        <taxon>Pezizales</taxon>
        <taxon>Morchellaceae</taxon>
        <taxon>Morchella</taxon>
    </lineage>
</organism>
<gene>
    <name evidence="3" type="ORF">P167DRAFT_572630</name>
</gene>